<keyword evidence="6 10" id="KW-1133">Transmembrane helix</keyword>
<dbReference type="GO" id="GO:0008168">
    <property type="term" value="F:methyltransferase activity"/>
    <property type="evidence" value="ECO:0007669"/>
    <property type="project" value="UniProtKB-KW"/>
</dbReference>
<dbReference type="PANTHER" id="PTHR30487:SF0">
    <property type="entry name" value="PREPILIN LEADER PEPTIDASE_N-METHYLTRANSFERASE-RELATED"/>
    <property type="match status" value="1"/>
</dbReference>
<evidence type="ECO:0000256" key="6">
    <source>
        <dbReference type="ARBA" id="ARBA00022989"/>
    </source>
</evidence>
<keyword evidence="9" id="KW-0808">Transferase</keyword>
<dbReference type="AlphaFoldDB" id="A0A4R8UDR1"/>
<protein>
    <recommendedName>
        <fullName evidence="9">Prepilin leader peptidase/N-methyltransferase</fullName>
        <ecNumber evidence="9">2.1.1.-</ecNumber>
        <ecNumber evidence="9">3.4.23.43</ecNumber>
    </recommendedName>
</protein>
<feature type="transmembrane region" description="Helical" evidence="10">
    <location>
        <begin position="152"/>
        <end position="171"/>
    </location>
</feature>
<keyword evidence="14" id="KW-1185">Reference proteome</keyword>
<evidence type="ECO:0000256" key="4">
    <source>
        <dbReference type="ARBA" id="ARBA00022519"/>
    </source>
</evidence>
<evidence type="ECO:0000259" key="11">
    <source>
        <dbReference type="Pfam" id="PF01478"/>
    </source>
</evidence>
<comment type="catalytic activity">
    <reaction evidence="9">
        <text>Typically cleaves a -Gly-|-Phe- bond to release an N-terminal, basic peptide of 5-8 residues from type IV prepilin, and then N-methylates the new N-terminal amino group, the methyl donor being S-adenosyl-L-methionine.</text>
        <dbReference type="EC" id="3.4.23.43"/>
    </reaction>
</comment>
<dbReference type="EC" id="3.4.23.43" evidence="9"/>
<reference evidence="13 14" key="1">
    <citation type="submission" date="2019-03" db="EMBL/GenBank/DDBJ databases">
        <title>Genomics of glacier-inhabiting Cryobacterium strains.</title>
        <authorList>
            <person name="Liu Q."/>
            <person name="Xin Y.-H."/>
        </authorList>
    </citation>
    <scope>NUCLEOTIDE SEQUENCE [LARGE SCALE GENOMIC DNA]</scope>
    <source>
        <strain evidence="13 14">Sr47</strain>
    </source>
</reference>
<dbReference type="Pfam" id="PF06750">
    <property type="entry name" value="A24_N_bact"/>
    <property type="match status" value="1"/>
</dbReference>
<evidence type="ECO:0000256" key="1">
    <source>
        <dbReference type="ARBA" id="ARBA00004429"/>
    </source>
</evidence>
<feature type="transmembrane region" description="Helical" evidence="10">
    <location>
        <begin position="177"/>
        <end position="198"/>
    </location>
</feature>
<feature type="transmembrane region" description="Helical" evidence="10">
    <location>
        <begin position="6"/>
        <end position="25"/>
    </location>
</feature>
<dbReference type="OrthoDB" id="2087435at2"/>
<keyword evidence="4" id="KW-0997">Cell inner membrane</keyword>
<proteinExistence type="inferred from homology"/>
<keyword evidence="5 9" id="KW-0812">Transmembrane</keyword>
<name>A0A4R8UDR1_9MICO</name>
<sequence length="286" mass="29281">MVGALVGLSGVFGSLIGSFLNVVIFRLPAGRSIVAPPSACGSCGARIRPWDNVPVFSWLVLRGRCRDCAAGISVRYPLVELGTAVFFGVVAWWGLSGGLVSTGSTAGGVVSTSSTTGLGSTAVILVAFLYLAAVSVALTMIDLDTHTLPNRIVLPAYPVAAVLLTGGALLAGTPERLLPALAGGAALFGLYLLLALIYPGGMGLGDVKLAGLLGLYLGWLGWAPLAVGAFSAFLLGGVFSLVLVITRRANRKSGIPFGPWMLAGAWLGIFGGETIATWYLSLFGLA</sequence>
<evidence type="ECO:0000256" key="9">
    <source>
        <dbReference type="RuleBase" id="RU003794"/>
    </source>
</evidence>
<dbReference type="Gene3D" id="1.20.120.1220">
    <property type="match status" value="1"/>
</dbReference>
<comment type="function">
    <text evidence="9">Plays an essential role in type IV pili and type II pseudopili formation by proteolytically removing the leader sequence from substrate proteins and subsequently monomethylating the alpha-amino group of the newly exposed N-terminal phenylalanine.</text>
</comment>
<evidence type="ECO:0000256" key="2">
    <source>
        <dbReference type="ARBA" id="ARBA00005801"/>
    </source>
</evidence>
<comment type="similarity">
    <text evidence="2 8">Belongs to the peptidase A24 family.</text>
</comment>
<feature type="transmembrane region" description="Helical" evidence="10">
    <location>
        <begin position="257"/>
        <end position="280"/>
    </location>
</feature>
<dbReference type="InterPro" id="IPR010627">
    <property type="entry name" value="Prepilin_pept_A24_N"/>
</dbReference>
<dbReference type="InterPro" id="IPR050882">
    <property type="entry name" value="Prepilin_peptidase/N-MTase"/>
</dbReference>
<evidence type="ECO:0000256" key="3">
    <source>
        <dbReference type="ARBA" id="ARBA00022475"/>
    </source>
</evidence>
<dbReference type="GO" id="GO:0006465">
    <property type="term" value="P:signal peptide processing"/>
    <property type="evidence" value="ECO:0007669"/>
    <property type="project" value="TreeGrafter"/>
</dbReference>
<feature type="domain" description="Prepilin type IV endopeptidase peptidase" evidence="11">
    <location>
        <begin position="130"/>
        <end position="240"/>
    </location>
</feature>
<evidence type="ECO:0000256" key="5">
    <source>
        <dbReference type="ARBA" id="ARBA00022692"/>
    </source>
</evidence>
<keyword evidence="9" id="KW-0511">Multifunctional enzyme</keyword>
<dbReference type="Pfam" id="PF01478">
    <property type="entry name" value="Peptidase_A24"/>
    <property type="match status" value="1"/>
</dbReference>
<organism evidence="13 14">
    <name type="scientific">Cryobacterium tagatosivorans</name>
    <dbReference type="NCBI Taxonomy" id="1259199"/>
    <lineage>
        <taxon>Bacteria</taxon>
        <taxon>Bacillati</taxon>
        <taxon>Actinomycetota</taxon>
        <taxon>Actinomycetes</taxon>
        <taxon>Micrococcales</taxon>
        <taxon>Microbacteriaceae</taxon>
        <taxon>Cryobacterium</taxon>
    </lineage>
</organism>
<dbReference type="GO" id="GO:0032259">
    <property type="term" value="P:methylation"/>
    <property type="evidence" value="ECO:0007669"/>
    <property type="project" value="UniProtKB-KW"/>
</dbReference>
<gene>
    <name evidence="13" type="ORF">E3O23_13270</name>
</gene>
<feature type="transmembrane region" description="Helical" evidence="10">
    <location>
        <begin position="228"/>
        <end position="245"/>
    </location>
</feature>
<dbReference type="InterPro" id="IPR014032">
    <property type="entry name" value="Peptidase_A24A_bac"/>
</dbReference>
<keyword evidence="9" id="KW-0489">Methyltransferase</keyword>
<feature type="domain" description="Prepilin peptidase A24 N-terminal" evidence="12">
    <location>
        <begin position="11"/>
        <end position="92"/>
    </location>
</feature>
<evidence type="ECO:0000256" key="8">
    <source>
        <dbReference type="RuleBase" id="RU003793"/>
    </source>
</evidence>
<dbReference type="EC" id="2.1.1.-" evidence="9"/>
<evidence type="ECO:0000259" key="12">
    <source>
        <dbReference type="Pfam" id="PF06750"/>
    </source>
</evidence>
<comment type="subcellular location">
    <subcellularLocation>
        <location evidence="1">Cell inner membrane</location>
        <topology evidence="1">Multi-pass membrane protein</topology>
    </subcellularLocation>
    <subcellularLocation>
        <location evidence="9">Cell membrane</location>
        <topology evidence="9">Multi-pass membrane protein</topology>
    </subcellularLocation>
</comment>
<dbReference type="InterPro" id="IPR000045">
    <property type="entry name" value="Prepilin_IV_endopep_pep"/>
</dbReference>
<evidence type="ECO:0000313" key="14">
    <source>
        <dbReference type="Proteomes" id="UP000297866"/>
    </source>
</evidence>
<dbReference type="PANTHER" id="PTHR30487">
    <property type="entry name" value="TYPE 4 PREPILIN-LIKE PROTEINS LEADER PEPTIDE-PROCESSING ENZYME"/>
    <property type="match status" value="1"/>
</dbReference>
<evidence type="ECO:0000256" key="7">
    <source>
        <dbReference type="ARBA" id="ARBA00023136"/>
    </source>
</evidence>
<evidence type="ECO:0000313" key="13">
    <source>
        <dbReference type="EMBL" id="TFB48433.1"/>
    </source>
</evidence>
<keyword evidence="9" id="KW-0378">Hydrolase</keyword>
<dbReference type="GO" id="GO:0004190">
    <property type="term" value="F:aspartic-type endopeptidase activity"/>
    <property type="evidence" value="ECO:0007669"/>
    <property type="project" value="UniProtKB-EC"/>
</dbReference>
<feature type="transmembrane region" description="Helical" evidence="10">
    <location>
        <begin position="115"/>
        <end position="140"/>
    </location>
</feature>
<keyword evidence="9" id="KW-0645">Protease</keyword>
<comment type="caution">
    <text evidence="13">The sequence shown here is derived from an EMBL/GenBank/DDBJ whole genome shotgun (WGS) entry which is preliminary data.</text>
</comment>
<dbReference type="GO" id="GO:0005886">
    <property type="term" value="C:plasma membrane"/>
    <property type="evidence" value="ECO:0007669"/>
    <property type="project" value="UniProtKB-SubCell"/>
</dbReference>
<dbReference type="PRINTS" id="PR00864">
    <property type="entry name" value="PREPILNPTASE"/>
</dbReference>
<accession>A0A4R8UDR1</accession>
<keyword evidence="3" id="KW-1003">Cell membrane</keyword>
<dbReference type="EMBL" id="SOEZ01000063">
    <property type="protein sequence ID" value="TFB48433.1"/>
    <property type="molecule type" value="Genomic_DNA"/>
</dbReference>
<dbReference type="RefSeq" id="WP_134491748.1">
    <property type="nucleotide sequence ID" value="NZ_SOEZ01000063.1"/>
</dbReference>
<dbReference type="Proteomes" id="UP000297866">
    <property type="component" value="Unassembled WGS sequence"/>
</dbReference>
<evidence type="ECO:0000256" key="10">
    <source>
        <dbReference type="SAM" id="Phobius"/>
    </source>
</evidence>
<keyword evidence="7 10" id="KW-0472">Membrane</keyword>